<dbReference type="RefSeq" id="WP_051618724.1">
    <property type="nucleotide sequence ID" value="NZ_ARYK01000011.1"/>
</dbReference>
<keyword evidence="2" id="KW-1185">Reference proteome</keyword>
<dbReference type="OrthoDB" id="9806005at2"/>
<evidence type="ECO:0008006" key="3">
    <source>
        <dbReference type="Google" id="ProtNLM"/>
    </source>
</evidence>
<dbReference type="SUPFAM" id="SSF55729">
    <property type="entry name" value="Acyl-CoA N-acyltransferases (Nat)"/>
    <property type="match status" value="1"/>
</dbReference>
<evidence type="ECO:0000313" key="2">
    <source>
        <dbReference type="Proteomes" id="UP000025171"/>
    </source>
</evidence>
<organism evidence="1 2">
    <name type="scientific">Hyphomonas johnsonii MHS-2</name>
    <dbReference type="NCBI Taxonomy" id="1280950"/>
    <lineage>
        <taxon>Bacteria</taxon>
        <taxon>Pseudomonadati</taxon>
        <taxon>Pseudomonadota</taxon>
        <taxon>Alphaproteobacteria</taxon>
        <taxon>Hyphomonadales</taxon>
        <taxon>Hyphomonadaceae</taxon>
        <taxon>Hyphomonas</taxon>
    </lineage>
</organism>
<protein>
    <recommendedName>
        <fullName evidence="3">N-acetyltransferase domain-containing protein</fullName>
    </recommendedName>
</protein>
<dbReference type="STRING" id="1280950.HJO_16175"/>
<sequence>MTDDTLVRTKPSTNGDISIRPLQTTADRKAFLEVPYEAYGHLEDWRAPLRFERAAQIDPAKNPSLARMEHVLMVARRGNDVVGRVAAFINPAHLEVHKDATGHFGFLDTISPDGEVVGALMQAAEDWLRSRGMKRIAGPFNFSVNEECGLLVDGFDTPPVMMMPHGRPDYAPALEACHYTKAMDLHAYMCSLGEPYRVPEKIRKLKEAFGRDPGLEVRMLNSQDYKGEINLVLDIFDDAWSNNWGFVPFGKDEITHLANELKPLIRRDGLWIGLIDGEPACFTLVLPNLNEATEGLDGRLLPFGWLQLLHRLNLRGTRTARLPLAGMRRKFHKTRRGMLAMVASCEAAFAAQHARGVREVEASWILETNRDLIKLVSVYAAPRYKTYRIYDKAL</sequence>
<dbReference type="PANTHER" id="PTHR41368:SF1">
    <property type="entry name" value="PROTEIN YGHO"/>
    <property type="match status" value="1"/>
</dbReference>
<dbReference type="InterPro" id="IPR016181">
    <property type="entry name" value="Acyl_CoA_acyltransferase"/>
</dbReference>
<dbReference type="PANTHER" id="PTHR41368">
    <property type="entry name" value="PROTEIN YGHO"/>
    <property type="match status" value="1"/>
</dbReference>
<dbReference type="eggNOG" id="COG0456">
    <property type="taxonomic scope" value="Bacteria"/>
</dbReference>
<comment type="caution">
    <text evidence="1">The sequence shown here is derived from an EMBL/GenBank/DDBJ whole genome shotgun (WGS) entry which is preliminary data.</text>
</comment>
<accession>A0A059FBG6</accession>
<proteinExistence type="predicted"/>
<dbReference type="Gene3D" id="3.40.630.30">
    <property type="match status" value="1"/>
</dbReference>
<evidence type="ECO:0000313" key="1">
    <source>
        <dbReference type="EMBL" id="KCZ87937.1"/>
    </source>
</evidence>
<name>A0A059FBG6_9PROT</name>
<dbReference type="Proteomes" id="UP000025171">
    <property type="component" value="Unassembled WGS sequence"/>
</dbReference>
<reference evidence="1 2" key="1">
    <citation type="journal article" date="2014" name="Antonie Van Leeuwenhoek">
        <title>Hyphomonas beringensis sp. nov. and Hyphomonas chukchiensis sp. nov., isolated from surface seawater of the Bering Sea and Chukchi Sea.</title>
        <authorList>
            <person name="Li C."/>
            <person name="Lai Q."/>
            <person name="Li G."/>
            <person name="Dong C."/>
            <person name="Wang J."/>
            <person name="Liao Y."/>
            <person name="Shao Z."/>
        </authorList>
    </citation>
    <scope>NUCLEOTIDE SEQUENCE [LARGE SCALE GENOMIC DNA]</scope>
    <source>
        <strain evidence="1 2">MHS-2</strain>
    </source>
</reference>
<gene>
    <name evidence="1" type="ORF">HJO_16175</name>
</gene>
<dbReference type="PATRIC" id="fig|1280950.3.peg.3246"/>
<dbReference type="InterPro" id="IPR039968">
    <property type="entry name" value="BcerS-like"/>
</dbReference>
<dbReference type="EMBL" id="ARYK01000011">
    <property type="protein sequence ID" value="KCZ87937.1"/>
    <property type="molecule type" value="Genomic_DNA"/>
</dbReference>
<dbReference type="AlphaFoldDB" id="A0A059FBG6"/>